<gene>
    <name evidence="2" type="ORF">GCM10011415_04300</name>
</gene>
<feature type="transmembrane region" description="Helical" evidence="1">
    <location>
        <begin position="105"/>
        <end position="128"/>
    </location>
</feature>
<name>A0A8J2ZGI0_9RHOB</name>
<protein>
    <recommendedName>
        <fullName evidence="4">Yip1 domain-containing protein</fullName>
    </recommendedName>
</protein>
<evidence type="ECO:0008006" key="4">
    <source>
        <dbReference type="Google" id="ProtNLM"/>
    </source>
</evidence>
<comment type="caution">
    <text evidence="2">The sequence shown here is derived from an EMBL/GenBank/DDBJ whole genome shotgun (WGS) entry which is preliminary data.</text>
</comment>
<evidence type="ECO:0000313" key="3">
    <source>
        <dbReference type="Proteomes" id="UP000617145"/>
    </source>
</evidence>
<feature type="transmembrane region" description="Helical" evidence="1">
    <location>
        <begin position="134"/>
        <end position="156"/>
    </location>
</feature>
<keyword evidence="1" id="KW-0812">Transmembrane</keyword>
<feature type="transmembrane region" description="Helical" evidence="1">
    <location>
        <begin position="31"/>
        <end position="50"/>
    </location>
</feature>
<keyword evidence="1" id="KW-0472">Membrane</keyword>
<sequence>MTISRDIVATWTGPRRVVSRIYSEGPREDRALMILMAACGLFFIAAMPALAREAHLDGADLNPRLGGALLGWLVMAPLLAYLVSLVGMLWGVVTRRRTTGYGARLALFWAMLASSPLVLLNGLVSGLIGAGPALTLVGGAWFAAFLWFWLSGLAAVTEPRAERAA</sequence>
<organism evidence="2 3">
    <name type="scientific">Salipiger pallidus</name>
    <dbReference type="NCBI Taxonomy" id="1775170"/>
    <lineage>
        <taxon>Bacteria</taxon>
        <taxon>Pseudomonadati</taxon>
        <taxon>Pseudomonadota</taxon>
        <taxon>Alphaproteobacteria</taxon>
        <taxon>Rhodobacterales</taxon>
        <taxon>Roseobacteraceae</taxon>
        <taxon>Salipiger</taxon>
    </lineage>
</organism>
<evidence type="ECO:0000313" key="2">
    <source>
        <dbReference type="EMBL" id="GGG61361.1"/>
    </source>
</evidence>
<dbReference type="AlphaFoldDB" id="A0A8J2ZGI0"/>
<evidence type="ECO:0000256" key="1">
    <source>
        <dbReference type="SAM" id="Phobius"/>
    </source>
</evidence>
<dbReference type="Proteomes" id="UP000617145">
    <property type="component" value="Unassembled WGS sequence"/>
</dbReference>
<keyword evidence="3" id="KW-1185">Reference proteome</keyword>
<feature type="transmembrane region" description="Helical" evidence="1">
    <location>
        <begin position="70"/>
        <end position="93"/>
    </location>
</feature>
<accession>A0A8J2ZGI0</accession>
<reference evidence="2" key="1">
    <citation type="journal article" date="2014" name="Int. J. Syst. Evol. Microbiol.">
        <title>Complete genome sequence of Corynebacterium casei LMG S-19264T (=DSM 44701T), isolated from a smear-ripened cheese.</title>
        <authorList>
            <consortium name="US DOE Joint Genome Institute (JGI-PGF)"/>
            <person name="Walter F."/>
            <person name="Albersmeier A."/>
            <person name="Kalinowski J."/>
            <person name="Ruckert C."/>
        </authorList>
    </citation>
    <scope>NUCLEOTIDE SEQUENCE</scope>
    <source>
        <strain evidence="2">CGMCC 1.15762</strain>
    </source>
</reference>
<keyword evidence="1" id="KW-1133">Transmembrane helix</keyword>
<dbReference type="EMBL" id="BMJV01000001">
    <property type="protein sequence ID" value="GGG61361.1"/>
    <property type="molecule type" value="Genomic_DNA"/>
</dbReference>
<proteinExistence type="predicted"/>
<dbReference type="RefSeq" id="WP_188788352.1">
    <property type="nucleotide sequence ID" value="NZ_BMJV01000001.1"/>
</dbReference>
<reference evidence="2" key="2">
    <citation type="submission" date="2020-09" db="EMBL/GenBank/DDBJ databases">
        <authorList>
            <person name="Sun Q."/>
            <person name="Zhou Y."/>
        </authorList>
    </citation>
    <scope>NUCLEOTIDE SEQUENCE</scope>
    <source>
        <strain evidence="2">CGMCC 1.15762</strain>
    </source>
</reference>